<dbReference type="InterPro" id="IPR032466">
    <property type="entry name" value="Metal_Hydrolase"/>
</dbReference>
<feature type="binding site" evidence="10">
    <location>
        <position position="12"/>
    </location>
    <ligand>
        <name>Zn(2+)</name>
        <dbReference type="ChEBI" id="CHEBI:29105"/>
        <label>1</label>
    </ligand>
</feature>
<accession>A0A1M5MV90</accession>
<comment type="cofactor">
    <cofactor evidence="10 11">
        <name>Zn(2+)</name>
        <dbReference type="ChEBI" id="CHEBI:29105"/>
    </cofactor>
    <text evidence="10 11">Binds 2 Zn(2+) ions per subunit.</text>
</comment>
<evidence type="ECO:0000259" key="12">
    <source>
        <dbReference type="Pfam" id="PF01979"/>
    </source>
</evidence>
<evidence type="ECO:0000256" key="10">
    <source>
        <dbReference type="HAMAP-Rule" id="MF_00219"/>
    </source>
</evidence>
<dbReference type="PROSITE" id="PS00483">
    <property type="entry name" value="DIHYDROOROTASE_2"/>
    <property type="match status" value="1"/>
</dbReference>
<feature type="domain" description="Amidohydrolase-related" evidence="12">
    <location>
        <begin position="10"/>
        <end position="316"/>
    </location>
</feature>
<dbReference type="AlphaFoldDB" id="A0A1M5MV90"/>
<dbReference type="Proteomes" id="UP000199758">
    <property type="component" value="Unassembled WGS sequence"/>
</dbReference>
<dbReference type="InterPro" id="IPR006680">
    <property type="entry name" value="Amidohydro-rel"/>
</dbReference>
<comment type="subunit">
    <text evidence="10">Homodimer.</text>
</comment>
<dbReference type="EMBL" id="FQWZ01000003">
    <property type="protein sequence ID" value="SHG81191.1"/>
    <property type="molecule type" value="Genomic_DNA"/>
</dbReference>
<dbReference type="SUPFAM" id="SSF51556">
    <property type="entry name" value="Metallo-dependent hydrolases"/>
    <property type="match status" value="1"/>
</dbReference>
<evidence type="ECO:0000256" key="5">
    <source>
        <dbReference type="ARBA" id="ARBA00022723"/>
    </source>
</evidence>
<keyword evidence="7 10" id="KW-0862">Zinc</keyword>
<feature type="binding site" evidence="10">
    <location>
        <position position="14"/>
    </location>
    <ligand>
        <name>Zn(2+)</name>
        <dbReference type="ChEBI" id="CHEBI:29105"/>
        <label>1</label>
    </ligand>
</feature>
<evidence type="ECO:0000256" key="2">
    <source>
        <dbReference type="ARBA" id="ARBA00004880"/>
    </source>
</evidence>
<feature type="binding site" description="via carbamate group" evidence="10">
    <location>
        <position position="98"/>
    </location>
    <ligand>
        <name>Zn(2+)</name>
        <dbReference type="ChEBI" id="CHEBI:29105"/>
        <label>2</label>
    </ligand>
</feature>
<feature type="active site" evidence="10">
    <location>
        <position position="246"/>
    </location>
</feature>
<dbReference type="CDD" id="cd01294">
    <property type="entry name" value="DHOase"/>
    <property type="match status" value="1"/>
</dbReference>
<comment type="catalytic activity">
    <reaction evidence="9 10 11">
        <text>(S)-dihydroorotate + H2O = N-carbamoyl-L-aspartate + H(+)</text>
        <dbReference type="Rhea" id="RHEA:24296"/>
        <dbReference type="ChEBI" id="CHEBI:15377"/>
        <dbReference type="ChEBI" id="CHEBI:15378"/>
        <dbReference type="ChEBI" id="CHEBI:30864"/>
        <dbReference type="ChEBI" id="CHEBI:32814"/>
        <dbReference type="EC" id="3.5.2.3"/>
    </reaction>
</comment>
<evidence type="ECO:0000313" key="13">
    <source>
        <dbReference type="EMBL" id="SHG81191.1"/>
    </source>
</evidence>
<dbReference type="GO" id="GO:0006207">
    <property type="term" value="P:'de novo' pyrimidine nucleobase biosynthetic process"/>
    <property type="evidence" value="ECO:0007669"/>
    <property type="project" value="TreeGrafter"/>
</dbReference>
<dbReference type="PANTHER" id="PTHR43137:SF1">
    <property type="entry name" value="DIHYDROOROTASE"/>
    <property type="match status" value="1"/>
</dbReference>
<evidence type="ECO:0000256" key="3">
    <source>
        <dbReference type="ARBA" id="ARBA00005631"/>
    </source>
</evidence>
<feature type="binding site" evidence="10">
    <location>
        <position position="250"/>
    </location>
    <ligand>
        <name>substrate</name>
    </ligand>
</feature>
<name>A0A1M5MV90_9GAMM</name>
<dbReference type="InterPro" id="IPR002195">
    <property type="entry name" value="Dihydroorotase_CS"/>
</dbReference>
<organism evidence="13 14">
    <name type="scientific">Hydrocarboniphaga daqingensis</name>
    <dbReference type="NCBI Taxonomy" id="490188"/>
    <lineage>
        <taxon>Bacteria</taxon>
        <taxon>Pseudomonadati</taxon>
        <taxon>Pseudomonadota</taxon>
        <taxon>Gammaproteobacteria</taxon>
        <taxon>Nevskiales</taxon>
        <taxon>Nevskiaceae</taxon>
        <taxon>Hydrocarboniphaga</taxon>
    </lineage>
</organism>
<dbReference type="Gene3D" id="3.20.20.140">
    <property type="entry name" value="Metal-dependent hydrolases"/>
    <property type="match status" value="1"/>
</dbReference>
<evidence type="ECO:0000256" key="8">
    <source>
        <dbReference type="ARBA" id="ARBA00022975"/>
    </source>
</evidence>
<dbReference type="InterPro" id="IPR004721">
    <property type="entry name" value="DHOdimr"/>
</dbReference>
<dbReference type="PANTHER" id="PTHR43137">
    <property type="entry name" value="DIHYDROOROTASE"/>
    <property type="match status" value="1"/>
</dbReference>
<feature type="modified residue" description="N6-carboxylysine" evidence="10">
    <location>
        <position position="98"/>
    </location>
</feature>
<feature type="binding site" evidence="10">
    <location>
        <position position="173"/>
    </location>
    <ligand>
        <name>Zn(2+)</name>
        <dbReference type="ChEBI" id="CHEBI:29105"/>
        <label>2</label>
    </ligand>
</feature>
<dbReference type="Pfam" id="PF01979">
    <property type="entry name" value="Amidohydro_1"/>
    <property type="match status" value="1"/>
</dbReference>
<feature type="binding site" description="via carbamate group" evidence="10">
    <location>
        <position position="98"/>
    </location>
    <ligand>
        <name>Zn(2+)</name>
        <dbReference type="ChEBI" id="CHEBI:29105"/>
        <label>1</label>
    </ligand>
</feature>
<feature type="binding site" evidence="10">
    <location>
        <begin position="14"/>
        <end position="16"/>
    </location>
    <ligand>
        <name>substrate</name>
    </ligand>
</feature>
<feature type="binding site" evidence="10">
    <location>
        <position position="135"/>
    </location>
    <ligand>
        <name>Zn(2+)</name>
        <dbReference type="ChEBI" id="CHEBI:29105"/>
        <label>2</label>
    </ligand>
</feature>
<dbReference type="EC" id="3.5.2.3" evidence="4 10"/>
<comment type="similarity">
    <text evidence="3 10 11">Belongs to the metallo-dependent hydrolases superfamily. DHOase family. Class II DHOase subfamily.</text>
</comment>
<gene>
    <name evidence="10" type="primary">pyrC</name>
    <name evidence="13" type="ORF">SAMN04488068_1483</name>
</gene>
<reference evidence="13 14" key="1">
    <citation type="submission" date="2016-11" db="EMBL/GenBank/DDBJ databases">
        <authorList>
            <person name="Jaros S."/>
            <person name="Januszkiewicz K."/>
            <person name="Wedrychowicz H."/>
        </authorList>
    </citation>
    <scope>NUCLEOTIDE SEQUENCE [LARGE SCALE GENOMIC DNA]</scope>
    <source>
        <strain evidence="13 14">CGMCC 1.7049</strain>
    </source>
</reference>
<dbReference type="HAMAP" id="MF_00219">
    <property type="entry name" value="PyrC_classII"/>
    <property type="match status" value="1"/>
</dbReference>
<dbReference type="NCBIfam" id="TIGR00856">
    <property type="entry name" value="pyrC_dimer"/>
    <property type="match status" value="1"/>
</dbReference>
<feature type="binding site" evidence="10">
    <location>
        <position position="246"/>
    </location>
    <ligand>
        <name>Zn(2+)</name>
        <dbReference type="ChEBI" id="CHEBI:29105"/>
        <label>1</label>
    </ligand>
</feature>
<keyword evidence="14" id="KW-1185">Reference proteome</keyword>
<evidence type="ECO:0000256" key="7">
    <source>
        <dbReference type="ARBA" id="ARBA00022833"/>
    </source>
</evidence>
<sequence>MRLTLTRPDDWHLHLRDGEMLKSVLPDTARRFARAIAMPNLVPPVVNAAQARGYYERIRAATLAGADFEPLIVLYLTEGTTPDDIAEAKASGIVHAVKWYPAGATTNSHAGVQDIARCDAVLAAMERHDLPLLVHGEVTDPSVDIFDREKAFIDRFLIGIVERFPGLRVVFEHITTRDAAQFVEAAPARVGATITAHHLLLNRNALFVGGVRPHHYCLPVLKREVHRQALVAAATGGSTKFFLGTDSAPHARHTKEAACGCAGIYTAHAAIELYAEAFEQAGALDRLEAFASFHGPDFYRLPRNTSTITLEKQPWTVPASQPAAGHELVPFRAGETIAWRLV</sequence>
<evidence type="ECO:0000256" key="9">
    <source>
        <dbReference type="ARBA" id="ARBA00048492"/>
    </source>
</evidence>
<keyword evidence="8 10" id="KW-0665">Pyrimidine biosynthesis</keyword>
<feature type="binding site" evidence="10">
    <location>
        <position position="262"/>
    </location>
    <ligand>
        <name>substrate</name>
    </ligand>
</feature>
<dbReference type="RefSeq" id="WP_072896083.1">
    <property type="nucleotide sequence ID" value="NZ_FQWZ01000003.1"/>
</dbReference>
<feature type="binding site" evidence="10">
    <location>
        <position position="218"/>
    </location>
    <ligand>
        <name>substrate</name>
    </ligand>
</feature>
<evidence type="ECO:0000256" key="1">
    <source>
        <dbReference type="ARBA" id="ARBA00002368"/>
    </source>
</evidence>
<evidence type="ECO:0000256" key="11">
    <source>
        <dbReference type="RuleBase" id="RU003440"/>
    </source>
</evidence>
<dbReference type="PROSITE" id="PS00482">
    <property type="entry name" value="DIHYDROOROTASE_1"/>
    <property type="match status" value="1"/>
</dbReference>
<dbReference type="FunFam" id="3.20.20.140:FF:000006">
    <property type="entry name" value="Dihydroorotase"/>
    <property type="match status" value="1"/>
</dbReference>
<evidence type="ECO:0000256" key="6">
    <source>
        <dbReference type="ARBA" id="ARBA00022801"/>
    </source>
</evidence>
<protein>
    <recommendedName>
        <fullName evidence="4 10">Dihydroorotase</fullName>
        <shortName evidence="10">DHOase</shortName>
        <ecNumber evidence="4 10">3.5.2.3</ecNumber>
    </recommendedName>
</protein>
<feature type="binding site" evidence="10">
    <location>
        <position position="40"/>
    </location>
    <ligand>
        <name>substrate</name>
    </ligand>
</feature>
<evidence type="ECO:0000313" key="14">
    <source>
        <dbReference type="Proteomes" id="UP000199758"/>
    </source>
</evidence>
<dbReference type="GO" id="GO:0004151">
    <property type="term" value="F:dihydroorotase activity"/>
    <property type="evidence" value="ECO:0007669"/>
    <property type="project" value="UniProtKB-UniRule"/>
</dbReference>
<dbReference type="STRING" id="490188.SAMN04488068_1483"/>
<dbReference type="PIRSF" id="PIRSF001237">
    <property type="entry name" value="DHOdimr"/>
    <property type="match status" value="1"/>
</dbReference>
<comment type="pathway">
    <text evidence="2 10 11">Pyrimidine metabolism; UMP biosynthesis via de novo pathway; (S)-dihydroorotate from bicarbonate: step 3/3.</text>
</comment>
<comment type="function">
    <text evidence="1 10">Catalyzes the reversible cyclization of carbamoyl aspartate to dihydroorotate.</text>
</comment>
<proteinExistence type="inferred from homology"/>
<dbReference type="GO" id="GO:0044205">
    <property type="term" value="P:'de novo' UMP biosynthetic process"/>
    <property type="evidence" value="ECO:0007669"/>
    <property type="project" value="UniProtKB-UniRule"/>
</dbReference>
<dbReference type="GO" id="GO:0008270">
    <property type="term" value="F:zinc ion binding"/>
    <property type="evidence" value="ECO:0007669"/>
    <property type="project" value="UniProtKB-UniRule"/>
</dbReference>
<keyword evidence="5 10" id="KW-0479">Metal-binding</keyword>
<feature type="binding site" evidence="10">
    <location>
        <position position="135"/>
    </location>
    <ligand>
        <name>substrate</name>
    </ligand>
</feature>
<dbReference type="OrthoDB" id="9808095at2"/>
<keyword evidence="6 10" id="KW-0378">Hydrolase</keyword>
<dbReference type="UniPathway" id="UPA00070">
    <property type="reaction ID" value="UER00117"/>
</dbReference>
<dbReference type="GO" id="GO:0005829">
    <property type="term" value="C:cytosol"/>
    <property type="evidence" value="ECO:0007669"/>
    <property type="project" value="TreeGrafter"/>
</dbReference>
<evidence type="ECO:0000256" key="4">
    <source>
        <dbReference type="ARBA" id="ARBA00012860"/>
    </source>
</evidence>